<keyword evidence="2" id="KW-1185">Reference proteome</keyword>
<dbReference type="RefSeq" id="WP_120042997.1">
    <property type="nucleotide sequence ID" value="NZ_QZFU01000024.1"/>
</dbReference>
<evidence type="ECO:0000313" key="2">
    <source>
        <dbReference type="Proteomes" id="UP000266677"/>
    </source>
</evidence>
<dbReference type="EMBL" id="QZFU01000024">
    <property type="protein sequence ID" value="RJO72977.1"/>
    <property type="molecule type" value="Genomic_DNA"/>
</dbReference>
<protein>
    <submittedName>
        <fullName evidence="1">Uncharacterized protein</fullName>
    </submittedName>
</protein>
<sequence>MTDESMNRDPLITDMRELAEVATECARAFTSTVEELRKAREDLHHMTIGCAHAHMRVAKIMRLVIDAEHAGCDSVPVKSIRAAVRD</sequence>
<reference evidence="1 2" key="1">
    <citation type="submission" date="2018-09" db="EMBL/GenBank/DDBJ databases">
        <title>YIM PH21274 draft genome.</title>
        <authorList>
            <person name="Miao C."/>
        </authorList>
    </citation>
    <scope>NUCLEOTIDE SEQUENCE [LARGE SCALE GENOMIC DNA]</scope>
    <source>
        <strain evidence="1 2">YIM PH 21724</strain>
    </source>
</reference>
<gene>
    <name evidence="1" type="ORF">D5S18_22135</name>
</gene>
<proteinExistence type="predicted"/>
<dbReference type="Proteomes" id="UP000266677">
    <property type="component" value="Unassembled WGS sequence"/>
</dbReference>
<organism evidence="1 2">
    <name type="scientific">Nocardia panacis</name>
    <dbReference type="NCBI Taxonomy" id="2340916"/>
    <lineage>
        <taxon>Bacteria</taxon>
        <taxon>Bacillati</taxon>
        <taxon>Actinomycetota</taxon>
        <taxon>Actinomycetes</taxon>
        <taxon>Mycobacteriales</taxon>
        <taxon>Nocardiaceae</taxon>
        <taxon>Nocardia</taxon>
    </lineage>
</organism>
<dbReference type="AlphaFoldDB" id="A0A3A4KFT3"/>
<accession>A0A3A4KFT3</accession>
<comment type="caution">
    <text evidence="1">The sequence shown here is derived from an EMBL/GenBank/DDBJ whole genome shotgun (WGS) entry which is preliminary data.</text>
</comment>
<evidence type="ECO:0000313" key="1">
    <source>
        <dbReference type="EMBL" id="RJO72977.1"/>
    </source>
</evidence>
<name>A0A3A4KFT3_9NOCA</name>